<name>A0ACC1AB33_9ROSI</name>
<proteinExistence type="predicted"/>
<comment type="caution">
    <text evidence="1">The sequence shown here is derived from an EMBL/GenBank/DDBJ whole genome shotgun (WGS) entry which is preliminary data.</text>
</comment>
<evidence type="ECO:0000313" key="1">
    <source>
        <dbReference type="EMBL" id="KAJ0083400.1"/>
    </source>
</evidence>
<protein>
    <submittedName>
        <fullName evidence="1">Uncharacterized protein</fullName>
    </submittedName>
</protein>
<dbReference type="EMBL" id="CM047907">
    <property type="protein sequence ID" value="KAJ0083400.1"/>
    <property type="molecule type" value="Genomic_DNA"/>
</dbReference>
<dbReference type="Proteomes" id="UP001164250">
    <property type="component" value="Chromosome 11"/>
</dbReference>
<keyword evidence="2" id="KW-1185">Reference proteome</keyword>
<gene>
    <name evidence="1" type="ORF">Patl1_30167</name>
</gene>
<evidence type="ECO:0000313" key="2">
    <source>
        <dbReference type="Proteomes" id="UP001164250"/>
    </source>
</evidence>
<accession>A0ACC1AB33</accession>
<sequence length="738" mass="85810">MQLHQCSFDLVYWVLSKLSVSPDTTLELEALVGDLEDEVFFAVNHPNGNIFSAKRSNSSITADFQPKNERLVQALKVLNGIEEVLVRVAKIQPQWHHLLKSVDIRVDKLLAVLRPQVFADHRNLLASIGWPPKLVTSESGSADIHGIPNPLVSVQGSQRECYYQSALALCALQHLQTRREKRQLNLFGQERDAGIWVIDELVSPFASRIEYHFLRWVEQPEYIFALLYKITRDLILGVDDVLGPSIDKARLRTYGAKAAWVSAMVQMLSKFLAKSIFPSLCERYKEKHERAEVMSSWLHLIDHIIAFDRKMQSLLSLENYFFLKDTDMFEGLSRSISVLMIFSDQPKWLNVWAKIELKNAWRNLKAELKDERAWLIDNIGNFDLHIEKESEQFLLSTREHHKSPLIAESAIRFSWEMIERCQTFPAVLPRIQFIRSTAAKFLWHFLNVLLFRCKGIESYLDNPDVEILMTICGSINAARYVESKLREWSEDVNFLEMTAAENDSNISRKNHVTYDNSCFFWEEIKSLLELETNWLMEIVAALLRQFETLSWEYIQNKDRFEQDQEQEEFFETLSWEYIQDKDHFEGEQEEFTKERDSAASINFVESLDALRRQLSACKMSLNPKDFIDLWRSVADGLDHFIFCSIFTNKIQFSSNGMNLFEADMEALFLVFKPFCGRPEAFFPCIRETLSVLKISEGELKQLQVALCNDKNRSKYLHSLGISHLSFDQIDKILSSRKL</sequence>
<reference evidence="2" key="1">
    <citation type="journal article" date="2023" name="G3 (Bethesda)">
        <title>Genome assembly and association tests identify interacting loci associated with vigor, precocity, and sex in interspecific pistachio rootstocks.</title>
        <authorList>
            <person name="Palmer W."/>
            <person name="Jacygrad E."/>
            <person name="Sagayaradj S."/>
            <person name="Cavanaugh K."/>
            <person name="Han R."/>
            <person name="Bertier L."/>
            <person name="Beede B."/>
            <person name="Kafkas S."/>
            <person name="Golino D."/>
            <person name="Preece J."/>
            <person name="Michelmore R."/>
        </authorList>
    </citation>
    <scope>NUCLEOTIDE SEQUENCE [LARGE SCALE GENOMIC DNA]</scope>
</reference>
<organism evidence="1 2">
    <name type="scientific">Pistacia atlantica</name>
    <dbReference type="NCBI Taxonomy" id="434234"/>
    <lineage>
        <taxon>Eukaryota</taxon>
        <taxon>Viridiplantae</taxon>
        <taxon>Streptophyta</taxon>
        <taxon>Embryophyta</taxon>
        <taxon>Tracheophyta</taxon>
        <taxon>Spermatophyta</taxon>
        <taxon>Magnoliopsida</taxon>
        <taxon>eudicotyledons</taxon>
        <taxon>Gunneridae</taxon>
        <taxon>Pentapetalae</taxon>
        <taxon>rosids</taxon>
        <taxon>malvids</taxon>
        <taxon>Sapindales</taxon>
        <taxon>Anacardiaceae</taxon>
        <taxon>Pistacia</taxon>
    </lineage>
</organism>